<dbReference type="GO" id="GO:0032259">
    <property type="term" value="P:methylation"/>
    <property type="evidence" value="ECO:0007669"/>
    <property type="project" value="UniProtKB-KW"/>
</dbReference>
<reference evidence="3 4" key="1">
    <citation type="submission" date="2020-07" db="EMBL/GenBank/DDBJ databases">
        <title>Sequencing the genomes of 1000 actinobacteria strains.</title>
        <authorList>
            <person name="Klenk H.-P."/>
        </authorList>
    </citation>
    <scope>NUCLEOTIDE SEQUENCE [LARGE SCALE GENOMIC DNA]</scope>
    <source>
        <strain evidence="3 4">DSM 44442</strain>
    </source>
</reference>
<proteinExistence type="predicted"/>
<feature type="compositionally biased region" description="Low complexity" evidence="1">
    <location>
        <begin position="13"/>
        <end position="24"/>
    </location>
</feature>
<keyword evidence="4" id="KW-1185">Reference proteome</keyword>
<evidence type="ECO:0000256" key="1">
    <source>
        <dbReference type="SAM" id="MobiDB-lite"/>
    </source>
</evidence>
<sequence>MPDDSERAERTGAADGADAYPAPGRVERRMVDADESARAGRWWWDGAADAYQADHGAFLGDADFVWCPEGLTEAEAGLLGVEDMAATRFLEVGCGAGQCGRWLRAQGAREVVGFDLSLRQLRHSHRIDERTGHRVPAVQADAQRLPFADASFDVVFSSFGAFPFVPSAYDALAEAARVLRPGGRLVFSVTHPVRWGFPDDPTEEGFTLHQSYFDRRAYVEEDDHGNALYVEHHHTVGDWVRGIAGAGLVLRDLVEPEWPEGHDRVWGGWGPVRGRMIPGTAVFVAVRPDRGGR</sequence>
<gene>
    <name evidence="3" type="ORF">HNR10_003332</name>
</gene>
<evidence type="ECO:0000313" key="3">
    <source>
        <dbReference type="EMBL" id="NYJ35451.1"/>
    </source>
</evidence>
<dbReference type="AlphaFoldDB" id="A0A7Z0EPS2"/>
<feature type="compositionally biased region" description="Basic and acidic residues" evidence="1">
    <location>
        <begin position="1"/>
        <end position="12"/>
    </location>
</feature>
<dbReference type="GO" id="GO:0008757">
    <property type="term" value="F:S-adenosylmethionine-dependent methyltransferase activity"/>
    <property type="evidence" value="ECO:0007669"/>
    <property type="project" value="InterPro"/>
</dbReference>
<accession>A0A7Z0EPS2</accession>
<dbReference type="RefSeq" id="WP_179824609.1">
    <property type="nucleotide sequence ID" value="NZ_JACCFS010000001.1"/>
</dbReference>
<dbReference type="Gene3D" id="3.40.50.150">
    <property type="entry name" value="Vaccinia Virus protein VP39"/>
    <property type="match status" value="1"/>
</dbReference>
<organism evidence="3 4">
    <name type="scientific">Nocardiopsis aegyptia</name>
    <dbReference type="NCBI Taxonomy" id="220378"/>
    <lineage>
        <taxon>Bacteria</taxon>
        <taxon>Bacillati</taxon>
        <taxon>Actinomycetota</taxon>
        <taxon>Actinomycetes</taxon>
        <taxon>Streptosporangiales</taxon>
        <taxon>Nocardiopsidaceae</taxon>
        <taxon>Nocardiopsis</taxon>
    </lineage>
</organism>
<evidence type="ECO:0000259" key="2">
    <source>
        <dbReference type="Pfam" id="PF08241"/>
    </source>
</evidence>
<keyword evidence="3" id="KW-0808">Transferase</keyword>
<feature type="domain" description="Methyltransferase type 11" evidence="2">
    <location>
        <begin position="90"/>
        <end position="187"/>
    </location>
</feature>
<dbReference type="InterPro" id="IPR029063">
    <property type="entry name" value="SAM-dependent_MTases_sf"/>
</dbReference>
<feature type="region of interest" description="Disordered" evidence="1">
    <location>
        <begin position="1"/>
        <end position="26"/>
    </location>
</feature>
<dbReference type="EMBL" id="JACCFS010000001">
    <property type="protein sequence ID" value="NYJ35451.1"/>
    <property type="molecule type" value="Genomic_DNA"/>
</dbReference>
<dbReference type="Pfam" id="PF08241">
    <property type="entry name" value="Methyltransf_11"/>
    <property type="match status" value="1"/>
</dbReference>
<dbReference type="SUPFAM" id="SSF53335">
    <property type="entry name" value="S-adenosyl-L-methionine-dependent methyltransferases"/>
    <property type="match status" value="1"/>
</dbReference>
<evidence type="ECO:0000313" key="4">
    <source>
        <dbReference type="Proteomes" id="UP000572051"/>
    </source>
</evidence>
<protein>
    <submittedName>
        <fullName evidence="3">SAM-dependent methyltransferase</fullName>
    </submittedName>
</protein>
<dbReference type="InterPro" id="IPR013216">
    <property type="entry name" value="Methyltransf_11"/>
</dbReference>
<comment type="caution">
    <text evidence="3">The sequence shown here is derived from an EMBL/GenBank/DDBJ whole genome shotgun (WGS) entry which is preliminary data.</text>
</comment>
<dbReference type="Proteomes" id="UP000572051">
    <property type="component" value="Unassembled WGS sequence"/>
</dbReference>
<dbReference type="CDD" id="cd02440">
    <property type="entry name" value="AdoMet_MTases"/>
    <property type="match status" value="1"/>
</dbReference>
<keyword evidence="3" id="KW-0489">Methyltransferase</keyword>
<dbReference type="PANTHER" id="PTHR43591">
    <property type="entry name" value="METHYLTRANSFERASE"/>
    <property type="match status" value="1"/>
</dbReference>
<name>A0A7Z0EPS2_9ACTN</name>